<evidence type="ECO:0000313" key="2">
    <source>
        <dbReference type="Proteomes" id="UP001168098"/>
    </source>
</evidence>
<evidence type="ECO:0000313" key="1">
    <source>
        <dbReference type="EMBL" id="KAJ9689253.1"/>
    </source>
</evidence>
<organism evidence="1 2">
    <name type="scientific">Vitis rotundifolia</name>
    <name type="common">Muscadine grape</name>
    <dbReference type="NCBI Taxonomy" id="103349"/>
    <lineage>
        <taxon>Eukaryota</taxon>
        <taxon>Viridiplantae</taxon>
        <taxon>Streptophyta</taxon>
        <taxon>Embryophyta</taxon>
        <taxon>Tracheophyta</taxon>
        <taxon>Spermatophyta</taxon>
        <taxon>Magnoliopsida</taxon>
        <taxon>eudicotyledons</taxon>
        <taxon>Gunneridae</taxon>
        <taxon>Pentapetalae</taxon>
        <taxon>rosids</taxon>
        <taxon>Vitales</taxon>
        <taxon>Vitaceae</taxon>
        <taxon>Viteae</taxon>
        <taxon>Vitis</taxon>
    </lineage>
</organism>
<name>A0AA38ZHN4_VITRO</name>
<reference evidence="1 2" key="1">
    <citation type="journal article" date="2023" name="BMC Biotechnol.">
        <title>Vitis rotundifolia cv Carlos genome sequencing.</title>
        <authorList>
            <person name="Huff M."/>
            <person name="Hulse-Kemp A."/>
            <person name="Scheffler B."/>
            <person name="Youngblood R."/>
            <person name="Simpson S."/>
            <person name="Babiker E."/>
            <person name="Staton M."/>
        </authorList>
    </citation>
    <scope>NUCLEOTIDE SEQUENCE [LARGE SCALE GENOMIC DNA]</scope>
    <source>
        <tissue evidence="1">Leaf</tissue>
    </source>
</reference>
<keyword evidence="2" id="KW-1185">Reference proteome</keyword>
<protein>
    <submittedName>
        <fullName evidence="1">Uncharacterized protein</fullName>
    </submittedName>
</protein>
<dbReference type="EMBL" id="JARBHA010000011">
    <property type="protein sequence ID" value="KAJ9689253.1"/>
    <property type="molecule type" value="Genomic_DNA"/>
</dbReference>
<dbReference type="Proteomes" id="UP001168098">
    <property type="component" value="Unassembled WGS sequence"/>
</dbReference>
<sequence>MGTVDNPNHKSRYPKIPYSSATTISSQAICQKYLQSMNRRMRFWNLDSEIWEMKILKEEAGPDF</sequence>
<proteinExistence type="predicted"/>
<accession>A0AA38ZHN4</accession>
<comment type="caution">
    <text evidence="1">The sequence shown here is derived from an EMBL/GenBank/DDBJ whole genome shotgun (WGS) entry which is preliminary data.</text>
</comment>
<gene>
    <name evidence="1" type="ORF">PVL29_014764</name>
</gene>
<dbReference type="AlphaFoldDB" id="A0AA38ZHN4"/>